<dbReference type="Proteomes" id="UP001595839">
    <property type="component" value="Unassembled WGS sequence"/>
</dbReference>
<dbReference type="EMBL" id="JBHSFK010000021">
    <property type="protein sequence ID" value="MFC4503580.1"/>
    <property type="molecule type" value="Genomic_DNA"/>
</dbReference>
<dbReference type="PANTHER" id="PTHR47635:SF2">
    <property type="entry name" value="LAMG-LIKE JELLYROLL FOLD DOMAIN-CONTAINING PROTEIN"/>
    <property type="match status" value="1"/>
</dbReference>
<dbReference type="RefSeq" id="WP_381178789.1">
    <property type="nucleotide sequence ID" value="NZ_JBHSFK010000021.1"/>
</dbReference>
<accession>A0ABV9AWE2</accession>
<evidence type="ECO:0000313" key="2">
    <source>
        <dbReference type="Proteomes" id="UP001595839"/>
    </source>
</evidence>
<keyword evidence="2" id="KW-1185">Reference proteome</keyword>
<name>A0ABV9AWE2_9ACTN</name>
<dbReference type="PANTHER" id="PTHR47635">
    <property type="entry name" value="CUB DOMAIN-CONTAINING PROTEIN"/>
    <property type="match status" value="1"/>
</dbReference>
<dbReference type="Pfam" id="PF13385">
    <property type="entry name" value="Laminin_G_3"/>
    <property type="match status" value="1"/>
</dbReference>
<evidence type="ECO:0000313" key="1">
    <source>
        <dbReference type="EMBL" id="MFC4503580.1"/>
    </source>
</evidence>
<dbReference type="SUPFAM" id="SSF49899">
    <property type="entry name" value="Concanavalin A-like lectins/glucanases"/>
    <property type="match status" value="1"/>
</dbReference>
<protein>
    <submittedName>
        <fullName evidence="1">LamG domain-containing protein</fullName>
    </submittedName>
</protein>
<sequence>MRRTNVAKAVLAAARAVAGPSRGPAALAAPRASRLARASVSLRRRISVGAVGVLSLAIAAGVLTTAAPAQAEITSGLLLRYKLDETSGTVAHDASGHGRDGTVNGTADWKGDEGLAFNGSNTYVKMPNNIMAGLSSITIAFDVWIDPTMGKPYFFYGLGNTSGSNGNGYLFTTGNTFRTSVSMTDYTAKQDTQPSGAAYQLARGMWKHVTYTQTGNTGILYENGVEKARKTNVTIAPGAIGGGTTTADYIGRSLYANDLYFKGRMRDFRVYNRALSASETRAIATGTEGQWEQLQALASYNGALVAFDDPTIGPVVIFPSDYTGDIEHLQTPPDWADEFGQVPTDWPTPTTAKSPLFTLDQITDLQDAVTAQIQPDGDSTTYQLNVFYDGIRDRVVAQTDAPASVTDSLASQYAGKLVIEGYTFDHPAPGKCAPEERTAGTVLSPAAAPAAGFQDAATKLQWQQVQALADHNCALAAFDDPTIGPVVIFPSDYTGDINDLQKPPGWTSEYGDVPAEWPTPTTAKSPQFTLDQVTDLQDAAVRQISADGDTTAYSLSVRYDGMRDRVVVTTDAPASVTDPLLSAYPNRVVIETAPEPTPADTANSEALVE</sequence>
<dbReference type="Gene3D" id="2.60.120.200">
    <property type="match status" value="1"/>
</dbReference>
<gene>
    <name evidence="1" type="ORF">ACFPIH_29360</name>
</gene>
<proteinExistence type="predicted"/>
<reference evidence="2" key="1">
    <citation type="journal article" date="2019" name="Int. J. Syst. Evol. Microbiol.">
        <title>The Global Catalogue of Microorganisms (GCM) 10K type strain sequencing project: providing services to taxonomists for standard genome sequencing and annotation.</title>
        <authorList>
            <consortium name="The Broad Institute Genomics Platform"/>
            <consortium name="The Broad Institute Genome Sequencing Center for Infectious Disease"/>
            <person name="Wu L."/>
            <person name="Ma J."/>
        </authorList>
    </citation>
    <scope>NUCLEOTIDE SEQUENCE [LARGE SCALE GENOMIC DNA]</scope>
    <source>
        <strain evidence="2">CGMCC 4.7177</strain>
    </source>
</reference>
<organism evidence="1 2">
    <name type="scientific">Streptomyces vulcanius</name>
    <dbReference type="NCBI Taxonomy" id="1441876"/>
    <lineage>
        <taxon>Bacteria</taxon>
        <taxon>Bacillati</taxon>
        <taxon>Actinomycetota</taxon>
        <taxon>Actinomycetes</taxon>
        <taxon>Kitasatosporales</taxon>
        <taxon>Streptomycetaceae</taxon>
        <taxon>Streptomyces</taxon>
    </lineage>
</organism>
<dbReference type="InterPro" id="IPR013320">
    <property type="entry name" value="ConA-like_dom_sf"/>
</dbReference>
<comment type="caution">
    <text evidence="1">The sequence shown here is derived from an EMBL/GenBank/DDBJ whole genome shotgun (WGS) entry which is preliminary data.</text>
</comment>